<feature type="transmembrane region" description="Helical" evidence="1">
    <location>
        <begin position="12"/>
        <end position="32"/>
    </location>
</feature>
<dbReference type="EMBL" id="UINC01000810">
    <property type="protein sequence ID" value="SUZ61548.1"/>
    <property type="molecule type" value="Genomic_DNA"/>
</dbReference>
<proteinExistence type="predicted"/>
<keyword evidence="1" id="KW-1133">Transmembrane helix</keyword>
<dbReference type="AlphaFoldDB" id="A0A381P5R4"/>
<keyword evidence="1" id="KW-0472">Membrane</keyword>
<gene>
    <name evidence="2" type="ORF">METZ01_LOCUS14402</name>
</gene>
<sequence>VLQQHQFLHVIKFVRASLVINVAVLVLLAATACNDDPFEIRWDLQADTVLLYSLARPEMNMDSGFNFRPGTLGPVRIEAATATGTWDIALDTRGGELVLLPPSALGVSSAARLAAIPGKRREEVVEAPADTTLYSVDQPVSVRSGTVYVIRTDRAPGAFGSRCFYYARFEPIQIDVENGNLTFVYDASPVCNSRRLIPRD</sequence>
<organism evidence="2">
    <name type="scientific">marine metagenome</name>
    <dbReference type="NCBI Taxonomy" id="408172"/>
    <lineage>
        <taxon>unclassified sequences</taxon>
        <taxon>metagenomes</taxon>
        <taxon>ecological metagenomes</taxon>
    </lineage>
</organism>
<accession>A0A381P5R4</accession>
<keyword evidence="1" id="KW-0812">Transmembrane</keyword>
<name>A0A381P5R4_9ZZZZ</name>
<evidence type="ECO:0000256" key="1">
    <source>
        <dbReference type="SAM" id="Phobius"/>
    </source>
</evidence>
<evidence type="ECO:0000313" key="2">
    <source>
        <dbReference type="EMBL" id="SUZ61548.1"/>
    </source>
</evidence>
<protein>
    <submittedName>
        <fullName evidence="2">Uncharacterized protein</fullName>
    </submittedName>
</protein>
<feature type="non-terminal residue" evidence="2">
    <location>
        <position position="1"/>
    </location>
</feature>
<reference evidence="2" key="1">
    <citation type="submission" date="2018-05" db="EMBL/GenBank/DDBJ databases">
        <authorList>
            <person name="Lanie J.A."/>
            <person name="Ng W.-L."/>
            <person name="Kazmierczak K.M."/>
            <person name="Andrzejewski T.M."/>
            <person name="Davidsen T.M."/>
            <person name="Wayne K.J."/>
            <person name="Tettelin H."/>
            <person name="Glass J.I."/>
            <person name="Rusch D."/>
            <person name="Podicherti R."/>
            <person name="Tsui H.-C.T."/>
            <person name="Winkler M.E."/>
        </authorList>
    </citation>
    <scope>NUCLEOTIDE SEQUENCE</scope>
</reference>